<evidence type="ECO:0000256" key="4">
    <source>
        <dbReference type="PROSITE-ProRule" id="PRU00146"/>
    </source>
</evidence>
<accession>A0ABP1DA95</accession>
<evidence type="ECO:0000259" key="6">
    <source>
        <dbReference type="PROSITE" id="PS50016"/>
    </source>
</evidence>
<keyword evidence="3" id="KW-0862">Zinc</keyword>
<feature type="region of interest" description="Disordered" evidence="5">
    <location>
        <begin position="485"/>
        <end position="819"/>
    </location>
</feature>
<dbReference type="InterPro" id="IPR019787">
    <property type="entry name" value="Znf_PHD-finger"/>
</dbReference>
<dbReference type="Gene3D" id="3.30.40.10">
    <property type="entry name" value="Zinc/RING finger domain, C3HC4 (zinc finger)"/>
    <property type="match status" value="2"/>
</dbReference>
<dbReference type="PANTHER" id="PTHR47636:SF1">
    <property type="entry name" value="TRANSCRIPTIONAL REGULATORY PROTEIN RCO1"/>
    <property type="match status" value="1"/>
</dbReference>
<dbReference type="InterPro" id="IPR013083">
    <property type="entry name" value="Znf_RING/FYVE/PHD"/>
</dbReference>
<feature type="compositionally biased region" description="Low complexity" evidence="5">
    <location>
        <begin position="25"/>
        <end position="37"/>
    </location>
</feature>
<evidence type="ECO:0000256" key="1">
    <source>
        <dbReference type="ARBA" id="ARBA00022723"/>
    </source>
</evidence>
<organism evidence="7 8">
    <name type="scientific">Somion occarium</name>
    <dbReference type="NCBI Taxonomy" id="3059160"/>
    <lineage>
        <taxon>Eukaryota</taxon>
        <taxon>Fungi</taxon>
        <taxon>Dikarya</taxon>
        <taxon>Basidiomycota</taxon>
        <taxon>Agaricomycotina</taxon>
        <taxon>Agaricomycetes</taxon>
        <taxon>Polyporales</taxon>
        <taxon>Cerrenaceae</taxon>
        <taxon>Somion</taxon>
    </lineage>
</organism>
<dbReference type="InterPro" id="IPR019786">
    <property type="entry name" value="Zinc_finger_PHD-type_CS"/>
</dbReference>
<proteinExistence type="predicted"/>
<evidence type="ECO:0000256" key="5">
    <source>
        <dbReference type="SAM" id="MobiDB-lite"/>
    </source>
</evidence>
<dbReference type="InterPro" id="IPR011011">
    <property type="entry name" value="Znf_FYVE_PHD"/>
</dbReference>
<evidence type="ECO:0000313" key="8">
    <source>
        <dbReference type="Proteomes" id="UP001497453"/>
    </source>
</evidence>
<dbReference type="PROSITE" id="PS50016">
    <property type="entry name" value="ZF_PHD_2"/>
    <property type="match status" value="1"/>
</dbReference>
<evidence type="ECO:0000256" key="3">
    <source>
        <dbReference type="ARBA" id="ARBA00022833"/>
    </source>
</evidence>
<keyword evidence="1" id="KW-0479">Metal-binding</keyword>
<feature type="compositionally biased region" description="Low complexity" evidence="5">
    <location>
        <begin position="534"/>
        <end position="555"/>
    </location>
</feature>
<name>A0ABP1DA95_9APHY</name>
<dbReference type="EMBL" id="OZ037946">
    <property type="protein sequence ID" value="CAL1703943.1"/>
    <property type="molecule type" value="Genomic_DNA"/>
</dbReference>
<evidence type="ECO:0000313" key="7">
    <source>
        <dbReference type="EMBL" id="CAL1703943.1"/>
    </source>
</evidence>
<dbReference type="Pfam" id="PF00628">
    <property type="entry name" value="PHD"/>
    <property type="match status" value="2"/>
</dbReference>
<feature type="compositionally biased region" description="Basic and acidic residues" evidence="5">
    <location>
        <begin position="103"/>
        <end position="113"/>
    </location>
</feature>
<dbReference type="Proteomes" id="UP001497453">
    <property type="component" value="Chromosome 3"/>
</dbReference>
<feature type="compositionally biased region" description="Basic and acidic residues" evidence="5">
    <location>
        <begin position="492"/>
        <end position="516"/>
    </location>
</feature>
<keyword evidence="8" id="KW-1185">Reference proteome</keyword>
<feature type="compositionally biased region" description="Polar residues" evidence="5">
    <location>
        <begin position="794"/>
        <end position="804"/>
    </location>
</feature>
<dbReference type="PANTHER" id="PTHR47636">
    <property type="entry name" value="TRANSCRIPTIONAL REGULATORY PROTEIN RCO1"/>
    <property type="match status" value="1"/>
</dbReference>
<protein>
    <recommendedName>
        <fullName evidence="6">PHD-type domain-containing protein</fullName>
    </recommendedName>
</protein>
<feature type="compositionally biased region" description="Low complexity" evidence="5">
    <location>
        <begin position="635"/>
        <end position="647"/>
    </location>
</feature>
<evidence type="ECO:0000256" key="2">
    <source>
        <dbReference type="ARBA" id="ARBA00022771"/>
    </source>
</evidence>
<sequence>MVTPMTTAPNEVDGPRRKRARLDKTSATSRAQRASARNLTALGAPEASIPLESVASTSQLIPDSDPLAPGPDSDDAMMSGSNSVPPGEEVGYNASNARARREKGKDKERDSGVRVKDEPVAFALQSFEPSPALPNEDHCSACRSFGSLVYCDGCPRAYHLWCLNPPMEASDLPEGDSRWFCPACIRRQNPPPKPLASLKFMAPLITHVQTILPSEYQLPLDIRTFFKDVGTSSRGTYVDTSEIKPPRLNRHGQLEDREPYRLKDRNGEPILCFKCGTSALPRGVAAAAPAAKRARRSTSALASNSESSGRMIISCDYCHLNWHLDCLDPPLSYMPPWGRKWMCPNHAEQILKLKKRIPRQSQPIEVTKPGQFNNGNIEIIHPELSPIVQSKVAVDEVLINGRRYRVPERVITMDFWNKANGKGEEIEVESEVDHEMSSGLSSPLTELSSLSEIEETPQPSVPKVGLFDMDELKAALFLCHLQNQTATSSTESAKHTKDTELDVSERDMRAKTKDGPLLESKVTPLANGISKGEQSLSKRQSRASSARVASTKVSKILTPQPAATGTRSRSKRPAVVEQSDDPIEDVPPSFSVPVLRGSRSKSHHQDAFPASLSLPSRNGVDGAESISGGPQQTASTPTEEPSSSRTSTRPKRTRQAPPSESDGDTPKRSPDPVEEQAPVASSSRPKPLPSQPAQPPRKRGRPKGSTTKPVTSAPGKNAVPTTPSVPVKTDPGVTTTPSLKIRLPRLGSLNQQTNVAPAVSNDIEIAGPSSPPSGRRKSKRAGQGTRVHQRSHPRQTSSSRTSATDVPLSVQPDSILQSS</sequence>
<dbReference type="InterPro" id="IPR052819">
    <property type="entry name" value="Chromatin_regulatory_protein"/>
</dbReference>
<reference evidence="8" key="1">
    <citation type="submission" date="2024-04" db="EMBL/GenBank/DDBJ databases">
        <authorList>
            <person name="Shaw F."/>
            <person name="Minotto A."/>
        </authorList>
    </citation>
    <scope>NUCLEOTIDE SEQUENCE [LARGE SCALE GENOMIC DNA]</scope>
</reference>
<keyword evidence="2 4" id="KW-0863">Zinc-finger</keyword>
<dbReference type="SUPFAM" id="SSF57903">
    <property type="entry name" value="FYVE/PHD zinc finger"/>
    <property type="match status" value="2"/>
</dbReference>
<feature type="compositionally biased region" description="Pro residues" evidence="5">
    <location>
        <begin position="686"/>
        <end position="695"/>
    </location>
</feature>
<feature type="region of interest" description="Disordered" evidence="5">
    <location>
        <begin position="1"/>
        <end position="113"/>
    </location>
</feature>
<dbReference type="PROSITE" id="PS01359">
    <property type="entry name" value="ZF_PHD_1"/>
    <property type="match status" value="1"/>
</dbReference>
<dbReference type="CDD" id="cd15534">
    <property type="entry name" value="PHD2_PHF12_Rco1"/>
    <property type="match status" value="1"/>
</dbReference>
<feature type="domain" description="PHD-type" evidence="6">
    <location>
        <begin position="136"/>
        <end position="187"/>
    </location>
</feature>
<dbReference type="SMART" id="SM00249">
    <property type="entry name" value="PHD"/>
    <property type="match status" value="2"/>
</dbReference>
<gene>
    <name evidence="7" type="ORF">GFSPODELE1_LOCUS4783</name>
</gene>
<dbReference type="InterPro" id="IPR001965">
    <property type="entry name" value="Znf_PHD"/>
</dbReference>